<feature type="region of interest" description="Disordered" evidence="4">
    <location>
        <begin position="1"/>
        <end position="21"/>
    </location>
</feature>
<dbReference type="STRING" id="554055.A0A2P6V9W3"/>
<dbReference type="GO" id="GO:0005930">
    <property type="term" value="C:axoneme"/>
    <property type="evidence" value="ECO:0007669"/>
    <property type="project" value="UniProtKB-SubCell"/>
</dbReference>
<dbReference type="PANTHER" id="PTHR48051:SF1">
    <property type="entry name" value="RAS SUPPRESSOR PROTEIN 1"/>
    <property type="match status" value="1"/>
</dbReference>
<reference evidence="5 6" key="1">
    <citation type="journal article" date="2018" name="Plant J.">
        <title>Genome sequences of Chlorella sorokiniana UTEX 1602 and Micractinium conductrix SAG 241.80: implications to maltose excretion by a green alga.</title>
        <authorList>
            <person name="Arriola M.B."/>
            <person name="Velmurugan N."/>
            <person name="Zhang Y."/>
            <person name="Plunkett M.H."/>
            <person name="Hondzo H."/>
            <person name="Barney B.M."/>
        </authorList>
    </citation>
    <scope>NUCLEOTIDE SEQUENCE [LARGE SCALE GENOMIC DNA]</scope>
    <source>
        <strain evidence="5 6">SAG 241.80</strain>
    </source>
</reference>
<evidence type="ECO:0000256" key="3">
    <source>
        <dbReference type="ARBA" id="ARBA00022737"/>
    </source>
</evidence>
<evidence type="ECO:0000256" key="2">
    <source>
        <dbReference type="ARBA" id="ARBA00022614"/>
    </source>
</evidence>
<protein>
    <submittedName>
        <fullName evidence="5">Small GTP-binding</fullName>
    </submittedName>
</protein>
<feature type="region of interest" description="Disordered" evidence="4">
    <location>
        <begin position="444"/>
        <end position="526"/>
    </location>
</feature>
<evidence type="ECO:0000256" key="4">
    <source>
        <dbReference type="SAM" id="MobiDB-lite"/>
    </source>
</evidence>
<dbReference type="PROSITE" id="PS51450">
    <property type="entry name" value="LRR"/>
    <property type="match status" value="1"/>
</dbReference>
<dbReference type="InterPro" id="IPR003591">
    <property type="entry name" value="Leu-rich_rpt_typical-subtyp"/>
</dbReference>
<organism evidence="5 6">
    <name type="scientific">Micractinium conductrix</name>
    <dbReference type="NCBI Taxonomy" id="554055"/>
    <lineage>
        <taxon>Eukaryota</taxon>
        <taxon>Viridiplantae</taxon>
        <taxon>Chlorophyta</taxon>
        <taxon>core chlorophytes</taxon>
        <taxon>Trebouxiophyceae</taxon>
        <taxon>Chlorellales</taxon>
        <taxon>Chlorellaceae</taxon>
        <taxon>Chlorella clade</taxon>
        <taxon>Micractinium</taxon>
    </lineage>
</organism>
<keyword evidence="3" id="KW-0677">Repeat</keyword>
<proteinExistence type="predicted"/>
<gene>
    <name evidence="5" type="ORF">C2E20_5679</name>
</gene>
<keyword evidence="6" id="KW-1185">Reference proteome</keyword>
<comment type="subcellular location">
    <subcellularLocation>
        <location evidence="1">Cytoplasm</location>
        <location evidence="1">Cytoskeleton</location>
        <location evidence="1">Cilium axoneme</location>
    </subcellularLocation>
</comment>
<feature type="compositionally biased region" description="Basic and acidic residues" evidence="4">
    <location>
        <begin position="513"/>
        <end position="526"/>
    </location>
</feature>
<keyword evidence="2" id="KW-0433">Leucine-rich repeat</keyword>
<evidence type="ECO:0000256" key="1">
    <source>
        <dbReference type="ARBA" id="ARBA00004430"/>
    </source>
</evidence>
<dbReference type="InterPro" id="IPR050216">
    <property type="entry name" value="LRR_domain-containing"/>
</dbReference>
<dbReference type="OrthoDB" id="2018313at2759"/>
<dbReference type="AlphaFoldDB" id="A0A2P6V9W3"/>
<evidence type="ECO:0000313" key="6">
    <source>
        <dbReference type="Proteomes" id="UP000239649"/>
    </source>
</evidence>
<evidence type="ECO:0000313" key="5">
    <source>
        <dbReference type="EMBL" id="PSC70886.1"/>
    </source>
</evidence>
<sequence length="526" mass="57075">MPGKDGGKAKPLKAAKKVGKDYDESDVEFLKKKKEEAAALKAAKEALAKGKKKQRLQLTAVCRSWRRALSASRTLWAVATLDLSQADEKRLGSMLAYATSRTEGIRELELTLNSDECWPEVAFMLGCLRPGLRRLCVAAANMSCELPAGGAAFLPALRGLTSLDLDNCLEEVPAGLSRLTGLQELLISRDELSYTGFEVPAELGKLTALTRLELVRCCSHPLPPELGRLSRLRLLNLEGSDLFETPNNLAHVLSSMVNLEELDLGGCNLLDVPSSLLLLTSLTTLSLDNSFASQAWSTQTWEDKLSCLGSLHRLMYLELTECDLPVVPRSVAGLRKLETLKLGLNCIGEEGLVEGPYLASLLHLDLRGGRFEQLPQHLVRAQRLQHLGLSCCHDLVLDRALAEGVVGKLRALTCLSLCGQQMHSIDSARFMLALGRMLPGVEVTHHSEEDEGEEGEEDDGGATSDEDSAFDSEEGESEWEEEGEDAEDGEGSGEDGAETASEGGGGSDADSVADWHHEELDLHHVL</sequence>
<feature type="compositionally biased region" description="Acidic residues" evidence="4">
    <location>
        <begin position="449"/>
        <end position="497"/>
    </location>
</feature>
<dbReference type="Gene3D" id="3.80.10.10">
    <property type="entry name" value="Ribonuclease Inhibitor"/>
    <property type="match status" value="2"/>
</dbReference>
<name>A0A2P6V9W3_9CHLO</name>
<dbReference type="SUPFAM" id="SSF52058">
    <property type="entry name" value="L domain-like"/>
    <property type="match status" value="1"/>
</dbReference>
<dbReference type="Proteomes" id="UP000239649">
    <property type="component" value="Unassembled WGS sequence"/>
</dbReference>
<dbReference type="PANTHER" id="PTHR48051">
    <property type="match status" value="1"/>
</dbReference>
<dbReference type="SMART" id="SM00369">
    <property type="entry name" value="LRR_TYP"/>
    <property type="match status" value="3"/>
</dbReference>
<dbReference type="InterPro" id="IPR032675">
    <property type="entry name" value="LRR_dom_sf"/>
</dbReference>
<dbReference type="EMBL" id="LHPF02000017">
    <property type="protein sequence ID" value="PSC70886.1"/>
    <property type="molecule type" value="Genomic_DNA"/>
</dbReference>
<accession>A0A2P6V9W3</accession>
<dbReference type="InterPro" id="IPR015157">
    <property type="entry name" value="TMA7"/>
</dbReference>
<dbReference type="InterPro" id="IPR001611">
    <property type="entry name" value="Leu-rich_rpt"/>
</dbReference>
<comment type="caution">
    <text evidence="5">The sequence shown here is derived from an EMBL/GenBank/DDBJ whole genome shotgun (WGS) entry which is preliminary data.</text>
</comment>
<dbReference type="Pfam" id="PF09072">
    <property type="entry name" value="TMA7"/>
    <property type="match status" value="1"/>
</dbReference>